<sequence length="315" mass="35181">MQVDSDPRAQGTTRQRFSTSPTRKPTIYSGHCARSINSKPPARSISRLVLGTMRFGFSMAVAAAAMAARKRPAQAKHVQRRPARKAGALQSVEAYQLLEEIAEGAHGVAWKARDLRTGAMVAVKWIRREETTKPRTDCLAACRGHPGIVHFKNIVADADTAGDSNNLLRSRLTTRPFTEDETRDAMRQLLRRWRRCTRSAQDLWFRMLCDIGHVANVPEKFTGTLQYRSPDHLNCCHSSRRATDHGDHEEDALDATMELYDDIRTLEEEAFDDMGDLSLAGRQLLAGLLAFLPDEELTAADALQSPLFTLLPSKL</sequence>
<dbReference type="InterPro" id="IPR011009">
    <property type="entry name" value="Kinase-like_dom_sf"/>
</dbReference>
<name>A0A835A6H2_9POAL</name>
<keyword evidence="4" id="KW-1185">Reference proteome</keyword>
<feature type="compositionally biased region" description="Polar residues" evidence="1">
    <location>
        <begin position="10"/>
        <end position="23"/>
    </location>
</feature>
<dbReference type="GO" id="GO:0005524">
    <property type="term" value="F:ATP binding"/>
    <property type="evidence" value="ECO:0007669"/>
    <property type="project" value="InterPro"/>
</dbReference>
<dbReference type="EMBL" id="JACEFO010002523">
    <property type="protein sequence ID" value="KAF8656925.1"/>
    <property type="molecule type" value="Genomic_DNA"/>
</dbReference>
<dbReference type="Proteomes" id="UP000636709">
    <property type="component" value="Unassembled WGS sequence"/>
</dbReference>
<dbReference type="PROSITE" id="PS50011">
    <property type="entry name" value="PROTEIN_KINASE_DOM"/>
    <property type="match status" value="1"/>
</dbReference>
<dbReference type="SUPFAM" id="SSF56112">
    <property type="entry name" value="Protein kinase-like (PK-like)"/>
    <property type="match status" value="1"/>
</dbReference>
<gene>
    <name evidence="3" type="ORF">HU200_060448</name>
</gene>
<protein>
    <recommendedName>
        <fullName evidence="2">Protein kinase domain-containing protein</fullName>
    </recommendedName>
</protein>
<dbReference type="Gene3D" id="3.30.200.20">
    <property type="entry name" value="Phosphorylase Kinase, domain 1"/>
    <property type="match status" value="1"/>
</dbReference>
<dbReference type="AlphaFoldDB" id="A0A835A6H2"/>
<evidence type="ECO:0000256" key="1">
    <source>
        <dbReference type="SAM" id="MobiDB-lite"/>
    </source>
</evidence>
<dbReference type="GO" id="GO:0004672">
    <property type="term" value="F:protein kinase activity"/>
    <property type="evidence" value="ECO:0007669"/>
    <property type="project" value="InterPro"/>
</dbReference>
<evidence type="ECO:0000313" key="4">
    <source>
        <dbReference type="Proteomes" id="UP000636709"/>
    </source>
</evidence>
<dbReference type="InterPro" id="IPR000719">
    <property type="entry name" value="Prot_kinase_dom"/>
</dbReference>
<evidence type="ECO:0000313" key="3">
    <source>
        <dbReference type="EMBL" id="KAF8656925.1"/>
    </source>
</evidence>
<feature type="region of interest" description="Disordered" evidence="1">
    <location>
        <begin position="1"/>
        <end position="39"/>
    </location>
</feature>
<proteinExistence type="predicted"/>
<evidence type="ECO:0000259" key="2">
    <source>
        <dbReference type="PROSITE" id="PS50011"/>
    </source>
</evidence>
<feature type="domain" description="Protein kinase" evidence="2">
    <location>
        <begin position="95"/>
        <end position="315"/>
    </location>
</feature>
<organism evidence="3 4">
    <name type="scientific">Digitaria exilis</name>
    <dbReference type="NCBI Taxonomy" id="1010633"/>
    <lineage>
        <taxon>Eukaryota</taxon>
        <taxon>Viridiplantae</taxon>
        <taxon>Streptophyta</taxon>
        <taxon>Embryophyta</taxon>
        <taxon>Tracheophyta</taxon>
        <taxon>Spermatophyta</taxon>
        <taxon>Magnoliopsida</taxon>
        <taxon>Liliopsida</taxon>
        <taxon>Poales</taxon>
        <taxon>Poaceae</taxon>
        <taxon>PACMAD clade</taxon>
        <taxon>Panicoideae</taxon>
        <taxon>Panicodae</taxon>
        <taxon>Paniceae</taxon>
        <taxon>Anthephorinae</taxon>
        <taxon>Digitaria</taxon>
    </lineage>
</organism>
<comment type="caution">
    <text evidence="3">The sequence shown here is derived from an EMBL/GenBank/DDBJ whole genome shotgun (WGS) entry which is preliminary data.</text>
</comment>
<dbReference type="SMART" id="SM00220">
    <property type="entry name" value="S_TKc"/>
    <property type="match status" value="1"/>
</dbReference>
<accession>A0A835A6H2</accession>
<reference evidence="3" key="1">
    <citation type="submission" date="2020-07" db="EMBL/GenBank/DDBJ databases">
        <title>Genome sequence and genetic diversity analysis of an under-domesticated orphan crop, white fonio (Digitaria exilis).</title>
        <authorList>
            <person name="Bennetzen J.L."/>
            <person name="Chen S."/>
            <person name="Ma X."/>
            <person name="Wang X."/>
            <person name="Yssel A.E.J."/>
            <person name="Chaluvadi S.R."/>
            <person name="Johnson M."/>
            <person name="Gangashetty P."/>
            <person name="Hamidou F."/>
            <person name="Sanogo M.D."/>
            <person name="Zwaenepoel A."/>
            <person name="Wallace J."/>
            <person name="Van De Peer Y."/>
            <person name="Van Deynze A."/>
        </authorList>
    </citation>
    <scope>NUCLEOTIDE SEQUENCE</scope>
    <source>
        <tissue evidence="3">Leaves</tissue>
    </source>
</reference>